<dbReference type="Proteomes" id="UP001492541">
    <property type="component" value="Chromosome"/>
</dbReference>
<gene>
    <name evidence="1" type="ORF">LPQ35_04995</name>
</gene>
<accession>A0ABZ3H5P9</accession>
<dbReference type="EMBL" id="CP087714">
    <property type="protein sequence ID" value="XAT64727.1"/>
    <property type="molecule type" value="Genomic_DNA"/>
</dbReference>
<evidence type="ECO:0000313" key="1">
    <source>
        <dbReference type="EMBL" id="XAT64727.1"/>
    </source>
</evidence>
<keyword evidence="2" id="KW-1185">Reference proteome</keyword>
<protein>
    <submittedName>
        <fullName evidence="1">Uncharacterized protein</fullName>
    </submittedName>
</protein>
<sequence length="348" mass="39988">MKLAELAAAMIIFLMVFKTSACEILEVLPNPYGDDGREYVKVGCSENCTLTDHESTFNLSAGVHYIANNKTAFRQYYGFEPDFEGIRLSNSGEEVVLLCDSKAISFDWSEEYKDSGVVYFRTERGWDFRYEDWSSFEPESDFVEGRIIITPSKYVLDGKGIVASYTVTRDKFRGDFEFIVDATPVGGLPSEEITLSKKYRFHFLEGPYRNFHYKFAVAGNRTVITTENWKWDNRGVIVELYSPKFSRFLEKVFRNDLKYETKPGRVSNVEGGYSEGKGRELQFESYVELHVLPDSNPVFDFMESSEGFLYIAVPYIDFEWFSDESPLLNAIINASKKQRGQGDAERLQ</sequence>
<proteinExistence type="predicted"/>
<evidence type="ECO:0000313" key="2">
    <source>
        <dbReference type="Proteomes" id="UP001492541"/>
    </source>
</evidence>
<dbReference type="RefSeq" id="WP_193807596.1">
    <property type="nucleotide sequence ID" value="NZ_CP087714.1"/>
</dbReference>
<name>A0ABZ3H5P9_GEOAI</name>
<dbReference type="GeneID" id="90449019"/>
<reference evidence="1 2" key="1">
    <citation type="submission" date="2021-11" db="EMBL/GenBank/DDBJ databases">
        <title>Whole genome of Geoglobus acetivorans.</title>
        <authorList>
            <person name="Liu D."/>
        </authorList>
    </citation>
    <scope>NUCLEOTIDE SEQUENCE [LARGE SCALE GENOMIC DNA]</scope>
    <source>
        <strain evidence="1 2">SBH6</strain>
    </source>
</reference>
<organism evidence="1 2">
    <name type="scientific">Geoglobus acetivorans</name>
    <dbReference type="NCBI Taxonomy" id="565033"/>
    <lineage>
        <taxon>Archaea</taxon>
        <taxon>Methanobacteriati</taxon>
        <taxon>Methanobacteriota</taxon>
        <taxon>Archaeoglobi</taxon>
        <taxon>Archaeoglobales</taxon>
        <taxon>Archaeoglobaceae</taxon>
        <taxon>Geoglobus</taxon>
    </lineage>
</organism>